<evidence type="ECO:0000313" key="4">
    <source>
        <dbReference type="Proteomes" id="UP000288794"/>
    </source>
</evidence>
<dbReference type="Proteomes" id="UP000288794">
    <property type="component" value="Unassembled WGS sequence"/>
</dbReference>
<proteinExistence type="predicted"/>
<feature type="transmembrane region" description="Helical" evidence="1">
    <location>
        <begin position="299"/>
        <end position="320"/>
    </location>
</feature>
<evidence type="ECO:0000256" key="1">
    <source>
        <dbReference type="SAM" id="Phobius"/>
    </source>
</evidence>
<sequence length="341" mass="38434">MIYSVQYLRGIAALMVVLHHIAIKGSQYDISALNYFHVGYFGVDLFFIISGYIMCHTTANKKITFSKFMGARISRIMPLYWVVTSLAFIIFIVKPDIVNSGGGTTSVWASYILAPTGDRFLVDNGWTLSYEFFFYFIFGCTLMLKTENRGFIIGCIIWMLVAVGLYIHPETSWGKFSTNVLLLEFLMGICAFNILRRNNINNTIAIILIITGLTILIAENSLGTITTPFHRAISGGVPMLMIFLGMVSFEKKLMKNKNIILNFTEKLGNSSYSLYLIHPFILSPAAIVSKKMGITDYPWIFTSILLLGAIIAGWICYLYIETPLTKIVKKHLERRISIKVG</sequence>
<keyword evidence="1" id="KW-0472">Membrane</keyword>
<feature type="transmembrane region" description="Helical" evidence="1">
    <location>
        <begin position="202"/>
        <end position="223"/>
    </location>
</feature>
<evidence type="ECO:0000259" key="2">
    <source>
        <dbReference type="Pfam" id="PF01757"/>
    </source>
</evidence>
<keyword evidence="1" id="KW-1133">Transmembrane helix</keyword>
<feature type="transmembrane region" description="Helical" evidence="1">
    <location>
        <begin position="151"/>
        <end position="167"/>
    </location>
</feature>
<feature type="transmembrane region" description="Helical" evidence="1">
    <location>
        <begin position="76"/>
        <end position="93"/>
    </location>
</feature>
<feature type="transmembrane region" description="Helical" evidence="1">
    <location>
        <begin position="173"/>
        <end position="195"/>
    </location>
</feature>
<dbReference type="PANTHER" id="PTHR23028:SF131">
    <property type="entry name" value="BLR2367 PROTEIN"/>
    <property type="match status" value="1"/>
</dbReference>
<dbReference type="GO" id="GO:0016020">
    <property type="term" value="C:membrane"/>
    <property type="evidence" value="ECO:0007669"/>
    <property type="project" value="TreeGrafter"/>
</dbReference>
<protein>
    <recommendedName>
        <fullName evidence="2">Acyltransferase 3 domain-containing protein</fullName>
    </recommendedName>
</protein>
<dbReference type="Pfam" id="PF01757">
    <property type="entry name" value="Acyl_transf_3"/>
    <property type="match status" value="1"/>
</dbReference>
<dbReference type="InterPro" id="IPR050879">
    <property type="entry name" value="Acyltransferase_3"/>
</dbReference>
<feature type="domain" description="Acyltransferase 3" evidence="2">
    <location>
        <begin position="2"/>
        <end position="316"/>
    </location>
</feature>
<dbReference type="InterPro" id="IPR002656">
    <property type="entry name" value="Acyl_transf_3_dom"/>
</dbReference>
<accession>A0A443IAW5</accession>
<dbReference type="RefSeq" id="WP_259393867.1">
    <property type="nucleotide sequence ID" value="NZ_SCKU01000013.1"/>
</dbReference>
<feature type="transmembrane region" description="Helical" evidence="1">
    <location>
        <begin position="125"/>
        <end position="144"/>
    </location>
</feature>
<dbReference type="EMBL" id="JMEE01000039">
    <property type="protein sequence ID" value="RWR01193.1"/>
    <property type="molecule type" value="Genomic_DNA"/>
</dbReference>
<dbReference type="AlphaFoldDB" id="A0A443IAW5"/>
<feature type="transmembrane region" description="Helical" evidence="1">
    <location>
        <begin position="7"/>
        <end position="23"/>
    </location>
</feature>
<organism evidence="3 4">
    <name type="scientific">[Pantoea] beijingensis</name>
    <dbReference type="NCBI Taxonomy" id="1324864"/>
    <lineage>
        <taxon>Bacteria</taxon>
        <taxon>Pseudomonadati</taxon>
        <taxon>Pseudomonadota</taxon>
        <taxon>Gammaproteobacteria</taxon>
        <taxon>Enterobacterales</taxon>
        <taxon>Erwiniaceae</taxon>
        <taxon>Erwinia</taxon>
    </lineage>
</organism>
<feature type="transmembrane region" description="Helical" evidence="1">
    <location>
        <begin position="35"/>
        <end position="55"/>
    </location>
</feature>
<feature type="transmembrane region" description="Helical" evidence="1">
    <location>
        <begin position="270"/>
        <end position="287"/>
    </location>
</feature>
<dbReference type="PANTHER" id="PTHR23028">
    <property type="entry name" value="ACETYLTRANSFERASE"/>
    <property type="match status" value="1"/>
</dbReference>
<reference evidence="3 4" key="1">
    <citation type="submission" date="2014-04" db="EMBL/GenBank/DDBJ databases">
        <title>Draft genome sequence of Pantoea beijingensis strain LMG 27579, an emerging pathogen to Pleurotus eryngii with potential industrial application.</title>
        <authorList>
            <person name="Xu F."/>
            <person name="Liu Y."/>
            <person name="Wang S."/>
            <person name="Yin Y."/>
            <person name="Ma Y."/>
            <person name="Zhao S."/>
            <person name="Rong C."/>
        </authorList>
    </citation>
    <scope>NUCLEOTIDE SEQUENCE [LARGE SCALE GENOMIC DNA]</scope>
    <source>
        <strain evidence="3 4">LMG 27579</strain>
    </source>
</reference>
<keyword evidence="1" id="KW-0812">Transmembrane</keyword>
<comment type="caution">
    <text evidence="3">The sequence shown here is derived from an EMBL/GenBank/DDBJ whole genome shotgun (WGS) entry which is preliminary data.</text>
</comment>
<feature type="transmembrane region" description="Helical" evidence="1">
    <location>
        <begin position="229"/>
        <end position="249"/>
    </location>
</feature>
<keyword evidence="4" id="KW-1185">Reference proteome</keyword>
<gene>
    <name evidence="3" type="ORF">ED28_14830</name>
</gene>
<name>A0A443IAW5_9GAMM</name>
<dbReference type="GO" id="GO:0016747">
    <property type="term" value="F:acyltransferase activity, transferring groups other than amino-acyl groups"/>
    <property type="evidence" value="ECO:0007669"/>
    <property type="project" value="InterPro"/>
</dbReference>
<evidence type="ECO:0000313" key="3">
    <source>
        <dbReference type="EMBL" id="RWR01193.1"/>
    </source>
</evidence>
<dbReference type="GO" id="GO:0000271">
    <property type="term" value="P:polysaccharide biosynthetic process"/>
    <property type="evidence" value="ECO:0007669"/>
    <property type="project" value="TreeGrafter"/>
</dbReference>